<comment type="caution">
    <text evidence="1">The sequence shown here is derived from an EMBL/GenBank/DDBJ whole genome shotgun (WGS) entry which is preliminary data.</text>
</comment>
<evidence type="ECO:0000313" key="1">
    <source>
        <dbReference type="EMBL" id="MBD5772660.1"/>
    </source>
</evidence>
<keyword evidence="2" id="KW-1185">Reference proteome</keyword>
<reference evidence="1 2" key="1">
    <citation type="submission" date="2020-09" db="EMBL/GenBank/DDBJ databases">
        <title>Marinomonas sp. nov., isolated from the cysticercosis algae of Qingdao, China.</title>
        <authorList>
            <person name="Sun X."/>
        </authorList>
    </citation>
    <scope>NUCLEOTIDE SEQUENCE [LARGE SCALE GENOMIC DNA]</scope>
    <source>
        <strain evidence="1 2">SM2066</strain>
    </source>
</reference>
<dbReference type="RefSeq" id="WP_191596043.1">
    <property type="nucleotide sequence ID" value="NZ_JACYFC010000008.1"/>
</dbReference>
<proteinExistence type="predicted"/>
<evidence type="ECO:0000313" key="2">
    <source>
        <dbReference type="Proteomes" id="UP000604161"/>
    </source>
</evidence>
<dbReference type="EMBL" id="JACYFC010000008">
    <property type="protein sequence ID" value="MBD5772660.1"/>
    <property type="molecule type" value="Genomic_DNA"/>
</dbReference>
<organism evidence="1 2">
    <name type="scientific">Marinomonas colpomeniae</name>
    <dbReference type="NCBI Taxonomy" id="2774408"/>
    <lineage>
        <taxon>Bacteria</taxon>
        <taxon>Pseudomonadati</taxon>
        <taxon>Pseudomonadota</taxon>
        <taxon>Gammaproteobacteria</taxon>
        <taxon>Oceanospirillales</taxon>
        <taxon>Oceanospirillaceae</taxon>
        <taxon>Marinomonas</taxon>
    </lineage>
</organism>
<dbReference type="Proteomes" id="UP000604161">
    <property type="component" value="Unassembled WGS sequence"/>
</dbReference>
<sequence>MSNKFKGIKNKVRGFEGALRKKDPRFKNNFVNTREFSFNYRSYLIDSRISLNRSDYESFLSWSYELLSRLPEIYKSKQGKKYAIGRIYTDAPEMPLEKEIFWVSCYLKKYSKELSVFILSRKKIESLFLNEQYLDALYEIDELENNQGRSLWGMKLKIALYQKLKGLEEQKRLTQDYRNDVGPGLINYILYMISVRNEDRSSIENIVDNLSKQLKKSELDESANSYLRYSISGILPDDKDSLSGILKIEQSNSVTDLFITYEKVINKLKCSFPAFYKKDFDVIDCFYSMRLNFSEELIGSLNIGFDYFFTKLISLYKDNPSNEFLFFLMFCLRLKPEYDKYFNGFHFPVFDLVIDIFSERKDVRLDCSKVIKELVNFDGFDLSQMILGFFNDIFRSSFKTPLLNKLFMAYDVSLELIFNKLKFTEIYKIIEVRKFIQKGDYEQGVVNLELVEGDILFIDFCISSLKLECLYNLDKSKEVMEFVSNECCSEETIKSFLPITEAIRELDTNDYKISSPLLLSPIVLYNDWVRSESTESFTDLRYFFKNAIKKLGCAKPSELTFEGAGLSKDLYIFFLNKVCIPSVIDSLKAINSTVDVLNERIEICQKLIAFNSSNKAVYQDEMLLIKKQIQLQEGRRFLDSTRIYVDSDSLSRWAKKNISEDYYRFKDISGLNPDMDFDDSGVDYTGSEEDVDFDIDLYEKNEANSLLFEIVNKFVYQFLTNSSFGLDYYLSKRIRHQSFVGLIRSHYEFSDLIVNKDAEDKGYQSNSYWMQRFKALDVKSINKLDDCFKVFSEEFDKEIFSFRDEKLHIRSKEHPEGLIQIKYAYSIQKIIYDPLSKSETLDEFIDYLNFILNILLAVPLQETREYVDNIFKAKLANIAHDFRSKVNSIAGRDPEFNEFDRVLSERSTAVQHSLDEVIRWFTPAASEDIQTTFSLEEMINISVDGIKSLFNSFSPDLELKVSSDREVQMIGENLVFINDVLFILFDNAKQHSGLERPKISLLSEIRDSSLIIDFKSSVATSLLSKHEKEILKIKDFISKGDLSSRTKKEGKSGIIKIAASLSGVDGAMLDYGFDDGDFYIKVVSPIGEF</sequence>
<gene>
    <name evidence="1" type="ORF">IF202_16630</name>
</gene>
<accession>A0ABR8P461</accession>
<protein>
    <submittedName>
        <fullName evidence="1">Uncharacterized protein</fullName>
    </submittedName>
</protein>
<name>A0ABR8P461_9GAMM</name>